<keyword evidence="2" id="KW-1185">Reference proteome</keyword>
<name>A0A1W2H3C0_9BACT</name>
<dbReference type="Proteomes" id="UP000192333">
    <property type="component" value="Chromosome I"/>
</dbReference>
<dbReference type="AlphaFoldDB" id="A0A1W2H3C0"/>
<dbReference type="STRING" id="758820.SAMN00777080_2015"/>
<gene>
    <name evidence="1" type="ORF">SAMN00777080_2015</name>
</gene>
<evidence type="ECO:0000313" key="1">
    <source>
        <dbReference type="EMBL" id="SMD43423.1"/>
    </source>
</evidence>
<protein>
    <submittedName>
        <fullName evidence="1">Uncharacterized protein</fullName>
    </submittedName>
</protein>
<accession>A0A1W2H3C0</accession>
<sequence>MEGTDGRNELGNFKNKARLRIPRFQFLIKFTAKYDGENRF</sequence>
<organism evidence="1 2">
    <name type="scientific">Aquiflexum balticum DSM 16537</name>
    <dbReference type="NCBI Taxonomy" id="758820"/>
    <lineage>
        <taxon>Bacteria</taxon>
        <taxon>Pseudomonadati</taxon>
        <taxon>Bacteroidota</taxon>
        <taxon>Cytophagia</taxon>
        <taxon>Cytophagales</taxon>
        <taxon>Cyclobacteriaceae</taxon>
        <taxon>Aquiflexum</taxon>
    </lineage>
</organism>
<dbReference type="EMBL" id="LT838813">
    <property type="protein sequence ID" value="SMD43423.1"/>
    <property type="molecule type" value="Genomic_DNA"/>
</dbReference>
<evidence type="ECO:0000313" key="2">
    <source>
        <dbReference type="Proteomes" id="UP000192333"/>
    </source>
</evidence>
<reference evidence="2" key="1">
    <citation type="submission" date="2017-04" db="EMBL/GenBank/DDBJ databases">
        <authorList>
            <person name="Varghese N."/>
            <person name="Submissions S."/>
        </authorList>
    </citation>
    <scope>NUCLEOTIDE SEQUENCE [LARGE SCALE GENOMIC DNA]</scope>
    <source>
        <strain evidence="2">DSM 16537</strain>
    </source>
</reference>
<proteinExistence type="predicted"/>